<dbReference type="InterPro" id="IPR011333">
    <property type="entry name" value="SKP1/BTB/POZ_sf"/>
</dbReference>
<dbReference type="PROSITE" id="PS50097">
    <property type="entry name" value="BTB"/>
    <property type="match status" value="1"/>
</dbReference>
<evidence type="ECO:0000313" key="2">
    <source>
        <dbReference type="EMBL" id="KAF7290391.1"/>
    </source>
</evidence>
<dbReference type="Gene3D" id="3.30.710.10">
    <property type="entry name" value="Potassium Channel Kv1.1, Chain A"/>
    <property type="match status" value="1"/>
</dbReference>
<keyword evidence="3" id="KW-1185">Reference proteome</keyword>
<evidence type="ECO:0000259" key="1">
    <source>
        <dbReference type="PROSITE" id="PS50097"/>
    </source>
</evidence>
<dbReference type="SUPFAM" id="SSF54695">
    <property type="entry name" value="POZ domain"/>
    <property type="match status" value="1"/>
</dbReference>
<gene>
    <name evidence="2" type="ORF">HMN09_01297100</name>
</gene>
<feature type="domain" description="BTB" evidence="1">
    <location>
        <begin position="33"/>
        <end position="109"/>
    </location>
</feature>
<evidence type="ECO:0000313" key="3">
    <source>
        <dbReference type="Proteomes" id="UP000613580"/>
    </source>
</evidence>
<protein>
    <submittedName>
        <fullName evidence="2">BTB domain-containing protein</fullName>
    </submittedName>
</protein>
<comment type="caution">
    <text evidence="2">The sequence shown here is derived from an EMBL/GenBank/DDBJ whole genome shotgun (WGS) entry which is preliminary data.</text>
</comment>
<proteinExistence type="predicted"/>
<dbReference type="SMART" id="SM00225">
    <property type="entry name" value="BTB"/>
    <property type="match status" value="1"/>
</dbReference>
<organism evidence="2 3">
    <name type="scientific">Mycena chlorophos</name>
    <name type="common">Agaric fungus</name>
    <name type="synonym">Agaricus chlorophos</name>
    <dbReference type="NCBI Taxonomy" id="658473"/>
    <lineage>
        <taxon>Eukaryota</taxon>
        <taxon>Fungi</taxon>
        <taxon>Dikarya</taxon>
        <taxon>Basidiomycota</taxon>
        <taxon>Agaricomycotina</taxon>
        <taxon>Agaricomycetes</taxon>
        <taxon>Agaricomycetidae</taxon>
        <taxon>Agaricales</taxon>
        <taxon>Marasmiineae</taxon>
        <taxon>Mycenaceae</taxon>
        <taxon>Mycena</taxon>
    </lineage>
</organism>
<dbReference type="Pfam" id="PF00651">
    <property type="entry name" value="BTB"/>
    <property type="match status" value="1"/>
</dbReference>
<reference evidence="2" key="1">
    <citation type="submission" date="2020-05" db="EMBL/GenBank/DDBJ databases">
        <title>Mycena genomes resolve the evolution of fungal bioluminescence.</title>
        <authorList>
            <person name="Tsai I.J."/>
        </authorList>
    </citation>
    <scope>NUCLEOTIDE SEQUENCE</scope>
    <source>
        <strain evidence="2">110903Hualien_Pintung</strain>
    </source>
</reference>
<accession>A0A8H6S0H4</accession>
<dbReference type="EMBL" id="JACAZE010000026">
    <property type="protein sequence ID" value="KAF7290391.1"/>
    <property type="molecule type" value="Genomic_DNA"/>
</dbReference>
<dbReference type="InterPro" id="IPR000210">
    <property type="entry name" value="BTB/POZ_dom"/>
</dbReference>
<dbReference type="AlphaFoldDB" id="A0A8H6S0H4"/>
<name>A0A8H6S0H4_MYCCL</name>
<dbReference type="OrthoDB" id="3357985at2759"/>
<sequence>MSNGTELPPRVYKDAAPPFSGAGANSFTSTRPADLILRSCDGVDFHVHKDILKFASDVFQDMFALATPAAANEEPVTRDGKPVLVLEEPEAVLYKLLCYAYPLRFPQQPRLGVEGQRMEQDFVGIYRAAQKYQLLVVEELLQDTLDDLSRQSSFADPYRMFAIGKLLGHPMLAKAAVFAAVGSDMKPETMDFPELRLLTWSDGQQMLRLGARYKVAINATLERVARIQRFLRVEARVDPTFYTLPAMAVFIWFLQPDRHGGKCKFVATSEENVTCSEWFSAHIEELKAGALALPHSSKSTLERVKTLSPHLRETVESCTVCKIHADKHLAAFADLLDRALNRDHNLFEREVDIMLA</sequence>
<dbReference type="Proteomes" id="UP000613580">
    <property type="component" value="Unassembled WGS sequence"/>
</dbReference>
<dbReference type="CDD" id="cd18186">
    <property type="entry name" value="BTB_POZ_ZBTB_KLHL-like"/>
    <property type="match status" value="1"/>
</dbReference>